<protein>
    <submittedName>
        <fullName evidence="2">Uncharacterized protein</fullName>
    </submittedName>
</protein>
<organism evidence="2 3">
    <name type="scientific">Dioszegia hungarica</name>
    <dbReference type="NCBI Taxonomy" id="4972"/>
    <lineage>
        <taxon>Eukaryota</taxon>
        <taxon>Fungi</taxon>
        <taxon>Dikarya</taxon>
        <taxon>Basidiomycota</taxon>
        <taxon>Agaricomycotina</taxon>
        <taxon>Tremellomycetes</taxon>
        <taxon>Tremellales</taxon>
        <taxon>Bulleribasidiaceae</taxon>
        <taxon>Dioszegia</taxon>
    </lineage>
</organism>
<proteinExistence type="predicted"/>
<evidence type="ECO:0000256" key="1">
    <source>
        <dbReference type="SAM" id="MobiDB-lite"/>
    </source>
</evidence>
<comment type="caution">
    <text evidence="2">The sequence shown here is derived from an EMBL/GenBank/DDBJ whole genome shotgun (WGS) entry which is preliminary data.</text>
</comment>
<evidence type="ECO:0000313" key="2">
    <source>
        <dbReference type="EMBL" id="KAI9633890.1"/>
    </source>
</evidence>
<reference evidence="2" key="1">
    <citation type="journal article" date="2022" name="G3 (Bethesda)">
        <title>High quality genome of the basidiomycete yeast Dioszegia hungarica PDD-24b-2 isolated from cloud water.</title>
        <authorList>
            <person name="Jarrige D."/>
            <person name="Haridas S."/>
            <person name="Bleykasten-Grosshans C."/>
            <person name="Joly M."/>
            <person name="Nadalig T."/>
            <person name="Sancelme M."/>
            <person name="Vuilleumier S."/>
            <person name="Grigoriev I.V."/>
            <person name="Amato P."/>
            <person name="Bringel F."/>
        </authorList>
    </citation>
    <scope>NUCLEOTIDE SEQUENCE</scope>
    <source>
        <strain evidence="2">PDD-24b-2</strain>
    </source>
</reference>
<feature type="region of interest" description="Disordered" evidence="1">
    <location>
        <begin position="99"/>
        <end position="157"/>
    </location>
</feature>
<dbReference type="Proteomes" id="UP001164286">
    <property type="component" value="Unassembled WGS sequence"/>
</dbReference>
<dbReference type="GeneID" id="77729363"/>
<evidence type="ECO:0000313" key="3">
    <source>
        <dbReference type="Proteomes" id="UP001164286"/>
    </source>
</evidence>
<name>A0AA38H503_9TREE</name>
<dbReference type="EMBL" id="JAKWFO010000008">
    <property type="protein sequence ID" value="KAI9633890.1"/>
    <property type="molecule type" value="Genomic_DNA"/>
</dbReference>
<dbReference type="AlphaFoldDB" id="A0AA38H503"/>
<keyword evidence="3" id="KW-1185">Reference proteome</keyword>
<gene>
    <name evidence="2" type="ORF">MKK02DRAFT_38560</name>
</gene>
<sequence>MLITQRPHGPAHQSPFSPLSPSLLISNLPPHVQPKHLTHILSSRPRLQRQVGDTTRGEHGICFIRIYTKPKRKPRPAFFTRLFSDLSISPRANVALAEKPALPARKTSSTSDAEPAPPTLPSDAAALRTRSRVEEVVPDSPRPISTRHNPKQEDEDEVTIAELRFSTEYHRYAAAQLLNRSTIDGRKVGLKMKEWDGAALRRLWRRMT</sequence>
<accession>A0AA38H503</accession>
<dbReference type="RefSeq" id="XP_052943667.1">
    <property type="nucleotide sequence ID" value="XM_053090158.1"/>
</dbReference>